<dbReference type="PROSITE" id="PS51257">
    <property type="entry name" value="PROKAR_LIPOPROTEIN"/>
    <property type="match status" value="1"/>
</dbReference>
<keyword evidence="2" id="KW-1185">Reference proteome</keyword>
<protein>
    <recommendedName>
        <fullName evidence="3">Alpha/beta hydrolase</fullName>
    </recommendedName>
</protein>
<evidence type="ECO:0000313" key="2">
    <source>
        <dbReference type="Proteomes" id="UP000242219"/>
    </source>
</evidence>
<comment type="caution">
    <text evidence="1">The sequence shown here is derived from an EMBL/GenBank/DDBJ whole genome shotgun (WGS) entry which is preliminary data.</text>
</comment>
<dbReference type="EMBL" id="MJUW02000092">
    <property type="protein sequence ID" value="OQD45417.1"/>
    <property type="molecule type" value="Genomic_DNA"/>
</dbReference>
<evidence type="ECO:0000313" key="1">
    <source>
        <dbReference type="EMBL" id="OQD45417.1"/>
    </source>
</evidence>
<evidence type="ECO:0008006" key="3">
    <source>
        <dbReference type="Google" id="ProtNLM"/>
    </source>
</evidence>
<proteinExistence type="predicted"/>
<organism evidence="1 2">
    <name type="scientific">Candidatus Brocadia sapporoensis</name>
    <dbReference type="NCBI Taxonomy" id="392547"/>
    <lineage>
        <taxon>Bacteria</taxon>
        <taxon>Pseudomonadati</taxon>
        <taxon>Planctomycetota</taxon>
        <taxon>Candidatus Brocadiia</taxon>
        <taxon>Candidatus Brocadiales</taxon>
        <taxon>Candidatus Brocadiaceae</taxon>
        <taxon>Candidatus Brocadia</taxon>
    </lineage>
</organism>
<dbReference type="RefSeq" id="WP_070067422.1">
    <property type="nucleotide sequence ID" value="NZ_MJUW02000092.1"/>
</dbReference>
<dbReference type="AlphaFoldDB" id="A0A1V6LZ86"/>
<gene>
    <name evidence="1" type="ORF">BIY37_08660</name>
</gene>
<sequence length="389" mass="44435">MKHSHRTVILIFFILVAGCGNLSKPKLIDKEKNYGTEGESLSIFHRVAEGDGGLGLKFPGFIISIEKAYRKNIKKDNIFESINDEYFHGNKEYQRSVYHILDDCKRTFISHLVEYRIDPYKRYIKEDFFYNAYDKCFDPTDAYLKGLLKLDELRNRIFINDSEAPYTHVFLYCMGWNTDQQESIRNYNSLFSQIIKENREGANFRPLFIGISWPSEWRSNFLGGFISVISYGAKADDADEVGLVWVNKILWDILVPVKETKHIPLIVVGHSFGARAVTRAIFSNGLITIPAGKKTLSTHPKKESDIDLVIGLQGAFSIRRFIQEDGEEGSPYSGFVKNKQVKKLVFTWSKYDFANPIAKFFTGASHIGGMYGHETSLARPSQFEGCMSC</sequence>
<name>A0A1V6LZ86_9BACT</name>
<accession>A0A1V6LZ86</accession>
<dbReference type="Proteomes" id="UP000242219">
    <property type="component" value="Unassembled WGS sequence"/>
</dbReference>
<reference evidence="1 2" key="1">
    <citation type="journal article" date="2016" name="Genome Announc.">
        <title>Draft Genome Sequence of the Anaerobic Ammonium-Oxidizing Bacterium 'Candidatus Brocadia sp. 40'.</title>
        <authorList>
            <person name="Ali M."/>
            <person name="Haroon M.F."/>
            <person name="Narita Y."/>
            <person name="Zhang L."/>
            <person name="Rangel Shaw D."/>
            <person name="Okabe S."/>
            <person name="Saikaly P.E."/>
        </authorList>
    </citation>
    <scope>NUCLEOTIDE SEQUENCE [LARGE SCALE GENOMIC DNA]</scope>
    <source>
        <strain evidence="1 2">40</strain>
    </source>
</reference>